<sequence>MKIKTLVVLTAIVAAVVIPFSAFAAASDSSSGKKERAAAVELTEQQKSDMEEFSAKLASLRKEYIAKMVSNGSMTQEQADKAIEKIDKMLESGKCFMPPGIMGMGGKGFGRVANRGDASFLSGINLSALTDEQKSAVTKASEKIASLQKEFIDKMISQGLITEEQGSTVLKRAEAASQDTDSSDKKGFGIRGPGGLNLSGIEHIDASKLTDAQKELLTSFYTRLSDIQKELVNTMVSNGAITAEQGKTCIQNIDERLKSIEENGFKALKDIRKPHIEGRRNNAPGKPNAGNSAN</sequence>
<dbReference type="InterPro" id="IPR024485">
    <property type="entry name" value="DUF2680"/>
</dbReference>
<gene>
    <name evidence="3" type="ORF">DFR58_10360</name>
</gene>
<dbReference type="EMBL" id="QPJT01000003">
    <property type="protein sequence ID" value="RCX19315.1"/>
    <property type="molecule type" value="Genomic_DNA"/>
</dbReference>
<evidence type="ECO:0000313" key="4">
    <source>
        <dbReference type="Proteomes" id="UP000253034"/>
    </source>
</evidence>
<feature type="compositionally biased region" description="Basic and acidic residues" evidence="1">
    <location>
        <begin position="271"/>
        <end position="280"/>
    </location>
</feature>
<dbReference type="Proteomes" id="UP000253034">
    <property type="component" value="Unassembled WGS sequence"/>
</dbReference>
<feature type="signal peptide" evidence="2">
    <location>
        <begin position="1"/>
        <end position="24"/>
    </location>
</feature>
<comment type="caution">
    <text evidence="3">The sequence shown here is derived from an EMBL/GenBank/DDBJ whole genome shotgun (WGS) entry which is preliminary data.</text>
</comment>
<feature type="region of interest" description="Disordered" evidence="1">
    <location>
        <begin position="271"/>
        <end position="294"/>
    </location>
</feature>
<dbReference type="AlphaFoldDB" id="A0A369BDL1"/>
<evidence type="ECO:0000256" key="1">
    <source>
        <dbReference type="SAM" id="MobiDB-lite"/>
    </source>
</evidence>
<organism evidence="3 4">
    <name type="scientific">Anaerobacterium chartisolvens</name>
    <dbReference type="NCBI Taxonomy" id="1297424"/>
    <lineage>
        <taxon>Bacteria</taxon>
        <taxon>Bacillati</taxon>
        <taxon>Bacillota</taxon>
        <taxon>Clostridia</taxon>
        <taxon>Eubacteriales</taxon>
        <taxon>Oscillospiraceae</taxon>
        <taxon>Anaerobacterium</taxon>
    </lineage>
</organism>
<keyword evidence="2" id="KW-0732">Signal</keyword>
<dbReference type="RefSeq" id="WP_114296390.1">
    <property type="nucleotide sequence ID" value="NZ_QPJT01000003.1"/>
</dbReference>
<reference evidence="3 4" key="1">
    <citation type="submission" date="2018-07" db="EMBL/GenBank/DDBJ databases">
        <title>Genomic Encyclopedia of Type Strains, Phase IV (KMG-IV): sequencing the most valuable type-strain genomes for metagenomic binning, comparative biology and taxonomic classification.</title>
        <authorList>
            <person name="Goeker M."/>
        </authorList>
    </citation>
    <scope>NUCLEOTIDE SEQUENCE [LARGE SCALE GENOMIC DNA]</scope>
    <source>
        <strain evidence="3 4">DSM 27016</strain>
    </source>
</reference>
<evidence type="ECO:0000256" key="2">
    <source>
        <dbReference type="SAM" id="SignalP"/>
    </source>
</evidence>
<name>A0A369BDL1_9FIRM</name>
<protein>
    <submittedName>
        <fullName evidence="3">Uncharacterized protein DUF2680</fullName>
    </submittedName>
</protein>
<accession>A0A369BDL1</accession>
<keyword evidence="4" id="KW-1185">Reference proteome</keyword>
<feature type="chain" id="PRO_5016670194" evidence="2">
    <location>
        <begin position="25"/>
        <end position="294"/>
    </location>
</feature>
<proteinExistence type="predicted"/>
<evidence type="ECO:0000313" key="3">
    <source>
        <dbReference type="EMBL" id="RCX19315.1"/>
    </source>
</evidence>
<dbReference type="OrthoDB" id="1723276at2"/>
<dbReference type="Pfam" id="PF10925">
    <property type="entry name" value="DUF2680"/>
    <property type="match status" value="3"/>
</dbReference>